<dbReference type="NCBIfam" id="TIGR00115">
    <property type="entry name" value="tig"/>
    <property type="match status" value="1"/>
</dbReference>
<dbReference type="InterPro" id="IPR027304">
    <property type="entry name" value="Trigger_fact/SurA_dom_sf"/>
</dbReference>
<evidence type="ECO:0000256" key="10">
    <source>
        <dbReference type="SAM" id="MobiDB-lite"/>
    </source>
</evidence>
<comment type="similarity">
    <text evidence="2 9">Belongs to the FKBP-type PPIase family. Tig subfamily.</text>
</comment>
<evidence type="ECO:0000256" key="4">
    <source>
        <dbReference type="ARBA" id="ARBA00016902"/>
    </source>
</evidence>
<dbReference type="Pfam" id="PF05697">
    <property type="entry name" value="Trigger_N"/>
    <property type="match status" value="1"/>
</dbReference>
<evidence type="ECO:0000256" key="7">
    <source>
        <dbReference type="ARBA" id="ARBA00023235"/>
    </source>
</evidence>
<dbReference type="InterPro" id="IPR008880">
    <property type="entry name" value="Trigger_fac_C"/>
</dbReference>
<dbReference type="RefSeq" id="WP_146432176.1">
    <property type="nucleotide sequence ID" value="NZ_SJPF01000003.1"/>
</dbReference>
<feature type="compositionally biased region" description="Basic and acidic residues" evidence="10">
    <location>
        <begin position="16"/>
        <end position="27"/>
    </location>
</feature>
<dbReference type="AlphaFoldDB" id="A0A5C5V4Z6"/>
<dbReference type="SUPFAM" id="SSF54534">
    <property type="entry name" value="FKBP-like"/>
    <property type="match status" value="1"/>
</dbReference>
<dbReference type="GO" id="GO:0003755">
    <property type="term" value="F:peptidyl-prolyl cis-trans isomerase activity"/>
    <property type="evidence" value="ECO:0007669"/>
    <property type="project" value="UniProtKB-UniRule"/>
</dbReference>
<evidence type="ECO:0000256" key="3">
    <source>
        <dbReference type="ARBA" id="ARBA00013194"/>
    </source>
</evidence>
<comment type="catalytic activity">
    <reaction evidence="1 9">
        <text>[protein]-peptidylproline (omega=180) = [protein]-peptidylproline (omega=0)</text>
        <dbReference type="Rhea" id="RHEA:16237"/>
        <dbReference type="Rhea" id="RHEA-COMP:10747"/>
        <dbReference type="Rhea" id="RHEA-COMP:10748"/>
        <dbReference type="ChEBI" id="CHEBI:83833"/>
        <dbReference type="ChEBI" id="CHEBI:83834"/>
        <dbReference type="EC" id="5.2.1.8"/>
    </reaction>
</comment>
<dbReference type="SUPFAM" id="SSF109998">
    <property type="entry name" value="Triger factor/SurA peptide-binding domain-like"/>
    <property type="match status" value="1"/>
</dbReference>
<keyword evidence="9" id="KW-0963">Cytoplasm</keyword>
<organism evidence="13 14">
    <name type="scientific">Blastopirellula retiformator</name>
    <dbReference type="NCBI Taxonomy" id="2527970"/>
    <lineage>
        <taxon>Bacteria</taxon>
        <taxon>Pseudomonadati</taxon>
        <taxon>Planctomycetota</taxon>
        <taxon>Planctomycetia</taxon>
        <taxon>Pirellulales</taxon>
        <taxon>Pirellulaceae</taxon>
        <taxon>Blastopirellula</taxon>
    </lineage>
</organism>
<evidence type="ECO:0000256" key="2">
    <source>
        <dbReference type="ARBA" id="ARBA00005464"/>
    </source>
</evidence>
<dbReference type="Proteomes" id="UP000318878">
    <property type="component" value="Unassembled WGS sequence"/>
</dbReference>
<dbReference type="PANTHER" id="PTHR30560">
    <property type="entry name" value="TRIGGER FACTOR CHAPERONE AND PEPTIDYL-PROLYL CIS/TRANS ISOMERASE"/>
    <property type="match status" value="1"/>
</dbReference>
<dbReference type="InterPro" id="IPR008881">
    <property type="entry name" value="Trigger_fac_ribosome-bd_bac"/>
</dbReference>
<evidence type="ECO:0000313" key="13">
    <source>
        <dbReference type="EMBL" id="TWT32847.1"/>
    </source>
</evidence>
<keyword evidence="5 9" id="KW-0697">Rotamase</keyword>
<evidence type="ECO:0000313" key="14">
    <source>
        <dbReference type="Proteomes" id="UP000318878"/>
    </source>
</evidence>
<dbReference type="EMBL" id="SJPF01000003">
    <property type="protein sequence ID" value="TWT32847.1"/>
    <property type="molecule type" value="Genomic_DNA"/>
</dbReference>
<evidence type="ECO:0000256" key="5">
    <source>
        <dbReference type="ARBA" id="ARBA00023110"/>
    </source>
</evidence>
<gene>
    <name evidence="9 13" type="primary">tig</name>
    <name evidence="13" type="ORF">Enr8_26530</name>
</gene>
<dbReference type="Gene3D" id="3.10.50.40">
    <property type="match status" value="1"/>
</dbReference>
<evidence type="ECO:0000256" key="9">
    <source>
        <dbReference type="HAMAP-Rule" id="MF_00303"/>
    </source>
</evidence>
<evidence type="ECO:0000259" key="12">
    <source>
        <dbReference type="Pfam" id="PF05698"/>
    </source>
</evidence>
<comment type="caution">
    <text evidence="13">The sequence shown here is derived from an EMBL/GenBank/DDBJ whole genome shotgun (WGS) entry which is preliminary data.</text>
</comment>
<dbReference type="InterPro" id="IPR036611">
    <property type="entry name" value="Trigger_fac_ribosome-bd_sf"/>
</dbReference>
<feature type="region of interest" description="Disordered" evidence="10">
    <location>
        <begin position="1"/>
        <end position="27"/>
    </location>
</feature>
<sequence length="490" mass="54880">MTSPDETTAVEAEQTEEPKKLSLEVKVESPSSCQRHVTVTVANDDVERYFDKAFDDMAPTAAVPGFRPGHAPRKLVEKRFRKEVANQVKGSLLMDSMAQASDEQNFSAISEPDFKFDAVELPEDGSPLTFEFDIEVRPEFDLPKWKGLDLDKPIKSFEKEDIDKHLAKVLERYSEVAPVEGPAQADDYLTLNIVSKLDGKEIASAEEVSVRLRDTLSFQDANWEGFGEALTGAKAGDKKTGKATVSDEVDNEELKGKELDLEVEVLEVKRLELPEMDAEFLKKIGNFDSEGDLRDVVKADMERQFSLHQEKSLRGAITEQLTKDAEWDLPPALLRRQANREVERAILELRSYGFDDEMIRGYENTLRQNSLQSTEKALKEHFILERIAEEESVEDAPADYEREIMQIAAQRNQSPRSVRAYLEKQGLMDTLRNQIIERKVIELISGEAKFTEVPADADAPASVAPVEFAISGAPAEGGIPDAQEEEGEDA</sequence>
<keyword evidence="14" id="KW-1185">Reference proteome</keyword>
<evidence type="ECO:0000256" key="1">
    <source>
        <dbReference type="ARBA" id="ARBA00000971"/>
    </source>
</evidence>
<proteinExistence type="inferred from homology"/>
<keyword evidence="6 9" id="KW-0143">Chaperone</keyword>
<feature type="domain" description="Trigger factor C-terminal" evidence="12">
    <location>
        <begin position="292"/>
        <end position="444"/>
    </location>
</feature>
<dbReference type="InterPro" id="IPR046357">
    <property type="entry name" value="PPIase_dom_sf"/>
</dbReference>
<dbReference type="GO" id="GO:0051083">
    <property type="term" value="P:'de novo' cotranslational protein folding"/>
    <property type="evidence" value="ECO:0007669"/>
    <property type="project" value="TreeGrafter"/>
</dbReference>
<dbReference type="Pfam" id="PF05698">
    <property type="entry name" value="Trigger_C"/>
    <property type="match status" value="1"/>
</dbReference>
<dbReference type="Gene3D" id="1.10.3120.10">
    <property type="entry name" value="Trigger factor, C-terminal domain"/>
    <property type="match status" value="1"/>
</dbReference>
<keyword evidence="9" id="KW-0132">Cell division</keyword>
<dbReference type="InterPro" id="IPR037041">
    <property type="entry name" value="Trigger_fac_C_sf"/>
</dbReference>
<dbReference type="HAMAP" id="MF_00303">
    <property type="entry name" value="Trigger_factor_Tig"/>
    <property type="match status" value="1"/>
</dbReference>
<dbReference type="PIRSF" id="PIRSF003095">
    <property type="entry name" value="Trigger_factor"/>
    <property type="match status" value="1"/>
</dbReference>
<dbReference type="PANTHER" id="PTHR30560:SF3">
    <property type="entry name" value="TRIGGER FACTOR-LIKE PROTEIN TIG, CHLOROPLASTIC"/>
    <property type="match status" value="1"/>
</dbReference>
<comment type="domain">
    <text evidence="9">Consists of 3 domains; the N-terminus binds the ribosome, the middle domain has PPIase activity, while the C-terminus has intrinsic chaperone activity on its own.</text>
</comment>
<dbReference type="SUPFAM" id="SSF102735">
    <property type="entry name" value="Trigger factor ribosome-binding domain"/>
    <property type="match status" value="1"/>
</dbReference>
<dbReference type="GO" id="GO:0015031">
    <property type="term" value="P:protein transport"/>
    <property type="evidence" value="ECO:0007669"/>
    <property type="project" value="UniProtKB-UniRule"/>
</dbReference>
<name>A0A5C5V4Z6_9BACT</name>
<dbReference type="OrthoDB" id="9767721at2"/>
<reference evidence="13 14" key="1">
    <citation type="submission" date="2019-02" db="EMBL/GenBank/DDBJ databases">
        <title>Deep-cultivation of Planctomycetes and their phenomic and genomic characterization uncovers novel biology.</title>
        <authorList>
            <person name="Wiegand S."/>
            <person name="Jogler M."/>
            <person name="Boedeker C."/>
            <person name="Pinto D."/>
            <person name="Vollmers J."/>
            <person name="Rivas-Marin E."/>
            <person name="Kohn T."/>
            <person name="Peeters S.H."/>
            <person name="Heuer A."/>
            <person name="Rast P."/>
            <person name="Oberbeckmann S."/>
            <person name="Bunk B."/>
            <person name="Jeske O."/>
            <person name="Meyerdierks A."/>
            <person name="Storesund J.E."/>
            <person name="Kallscheuer N."/>
            <person name="Luecker S."/>
            <person name="Lage O.M."/>
            <person name="Pohl T."/>
            <person name="Merkel B.J."/>
            <person name="Hornburger P."/>
            <person name="Mueller R.-W."/>
            <person name="Bruemmer F."/>
            <person name="Labrenz M."/>
            <person name="Spormann A.M."/>
            <person name="Op Den Camp H."/>
            <person name="Overmann J."/>
            <person name="Amann R."/>
            <person name="Jetten M.S.M."/>
            <person name="Mascher T."/>
            <person name="Medema M.H."/>
            <person name="Devos D.P."/>
            <person name="Kaster A.-K."/>
            <person name="Ovreas L."/>
            <person name="Rohde M."/>
            <person name="Galperin M.Y."/>
            <person name="Jogler C."/>
        </authorList>
    </citation>
    <scope>NUCLEOTIDE SEQUENCE [LARGE SCALE GENOMIC DNA]</scope>
    <source>
        <strain evidence="13 14">Enr8</strain>
    </source>
</reference>
<dbReference type="GO" id="GO:0051301">
    <property type="term" value="P:cell division"/>
    <property type="evidence" value="ECO:0007669"/>
    <property type="project" value="UniProtKB-KW"/>
</dbReference>
<evidence type="ECO:0000259" key="11">
    <source>
        <dbReference type="Pfam" id="PF05697"/>
    </source>
</evidence>
<dbReference type="GO" id="GO:0043335">
    <property type="term" value="P:protein unfolding"/>
    <property type="evidence" value="ECO:0007669"/>
    <property type="project" value="TreeGrafter"/>
</dbReference>
<feature type="domain" description="Trigger factor ribosome-binding bacterial" evidence="11">
    <location>
        <begin position="24"/>
        <end position="168"/>
    </location>
</feature>
<dbReference type="Gene3D" id="3.30.70.1050">
    <property type="entry name" value="Trigger factor ribosome-binding domain"/>
    <property type="match status" value="1"/>
</dbReference>
<dbReference type="GO" id="GO:0043022">
    <property type="term" value="F:ribosome binding"/>
    <property type="evidence" value="ECO:0007669"/>
    <property type="project" value="TreeGrafter"/>
</dbReference>
<feature type="compositionally biased region" description="Low complexity" evidence="10">
    <location>
        <begin position="1"/>
        <end position="12"/>
    </location>
</feature>
<dbReference type="GO" id="GO:0044183">
    <property type="term" value="F:protein folding chaperone"/>
    <property type="evidence" value="ECO:0007669"/>
    <property type="project" value="TreeGrafter"/>
</dbReference>
<dbReference type="EC" id="5.2.1.8" evidence="3 9"/>
<evidence type="ECO:0000256" key="6">
    <source>
        <dbReference type="ARBA" id="ARBA00023186"/>
    </source>
</evidence>
<evidence type="ECO:0000256" key="8">
    <source>
        <dbReference type="ARBA" id="ARBA00029986"/>
    </source>
</evidence>
<comment type="subcellular location">
    <subcellularLocation>
        <location evidence="9">Cytoplasm</location>
    </subcellularLocation>
    <text evidence="9">About half TF is bound to the ribosome near the polypeptide exit tunnel while the other half is free in the cytoplasm.</text>
</comment>
<dbReference type="GO" id="GO:0005737">
    <property type="term" value="C:cytoplasm"/>
    <property type="evidence" value="ECO:0007669"/>
    <property type="project" value="UniProtKB-SubCell"/>
</dbReference>
<dbReference type="InterPro" id="IPR005215">
    <property type="entry name" value="Trig_fac"/>
</dbReference>
<keyword evidence="7 9" id="KW-0413">Isomerase</keyword>
<accession>A0A5C5V4Z6</accession>
<protein>
    <recommendedName>
        <fullName evidence="4 9">Trigger factor</fullName>
        <shortName evidence="9">TF</shortName>
        <ecNumber evidence="3 9">5.2.1.8</ecNumber>
    </recommendedName>
    <alternativeName>
        <fullName evidence="8 9">PPIase</fullName>
    </alternativeName>
</protein>
<comment type="function">
    <text evidence="9">Involved in protein export. Acts as a chaperone by maintaining the newly synthesized protein in an open conformation. Functions as a peptidyl-prolyl cis-trans isomerase.</text>
</comment>
<keyword evidence="9" id="KW-0131">Cell cycle</keyword>